<gene>
    <name evidence="2" type="ORF">UV10_C0020G0012</name>
</gene>
<feature type="domain" description="bAvd-like" evidence="1">
    <location>
        <begin position="10"/>
        <end position="113"/>
    </location>
</feature>
<comment type="caution">
    <text evidence="2">The sequence shown here is derived from an EMBL/GenBank/DDBJ whole genome shotgun (WGS) entry which is preliminary data.</text>
</comment>
<organism evidence="2 3">
    <name type="scientific">Candidatus Azambacteria bacterium GW2011_GWA1_42_19</name>
    <dbReference type="NCBI Taxonomy" id="1618609"/>
    <lineage>
        <taxon>Bacteria</taxon>
        <taxon>Candidatus Azamiibacteriota</taxon>
    </lineage>
</organism>
<dbReference type="EMBL" id="LCDE01000020">
    <property type="protein sequence ID" value="KKS45555.1"/>
    <property type="molecule type" value="Genomic_DNA"/>
</dbReference>
<dbReference type="Gene3D" id="1.20.1440.60">
    <property type="entry name" value="23S rRNA-intervening sequence"/>
    <property type="match status" value="1"/>
</dbReference>
<accession>A0A0G0ZA24</accession>
<sequence length="122" mass="14142">MNNDLDIPIFKKCYDLYKTFYGYRADVSKQDRYTIWQRSENTILDVLEAILLASQSSKAEKLPVLEAASVKLNVLRVLIRLTKDVKAIDNKKYIALETNVDEIGRMLGGWIRSTKERQTKSR</sequence>
<proteinExistence type="predicted"/>
<reference evidence="2 3" key="1">
    <citation type="journal article" date="2015" name="Nature">
        <title>rRNA introns, odd ribosomes, and small enigmatic genomes across a large radiation of phyla.</title>
        <authorList>
            <person name="Brown C.T."/>
            <person name="Hug L.A."/>
            <person name="Thomas B.C."/>
            <person name="Sharon I."/>
            <person name="Castelle C.J."/>
            <person name="Singh A."/>
            <person name="Wilkins M.J."/>
            <person name="Williams K.H."/>
            <person name="Banfield J.F."/>
        </authorList>
    </citation>
    <scope>NUCLEOTIDE SEQUENCE [LARGE SCALE GENOMIC DNA]</scope>
</reference>
<evidence type="ECO:0000313" key="2">
    <source>
        <dbReference type="EMBL" id="KKS45555.1"/>
    </source>
</evidence>
<dbReference type="Proteomes" id="UP000034951">
    <property type="component" value="Unassembled WGS sequence"/>
</dbReference>
<dbReference type="AlphaFoldDB" id="A0A0G0ZA24"/>
<dbReference type="SUPFAM" id="SSF158446">
    <property type="entry name" value="IVS-encoded protein-like"/>
    <property type="match status" value="1"/>
</dbReference>
<protein>
    <recommendedName>
        <fullName evidence="1">bAvd-like domain-containing protein</fullName>
    </recommendedName>
</protein>
<dbReference type="InterPro" id="IPR055360">
    <property type="entry name" value="bAvd"/>
</dbReference>
<name>A0A0G0ZA24_9BACT</name>
<dbReference type="Pfam" id="PF22296">
    <property type="entry name" value="bAvd"/>
    <property type="match status" value="1"/>
</dbReference>
<evidence type="ECO:0000313" key="3">
    <source>
        <dbReference type="Proteomes" id="UP000034951"/>
    </source>
</evidence>
<evidence type="ECO:0000259" key="1">
    <source>
        <dbReference type="Pfam" id="PF22296"/>
    </source>
</evidence>
<dbReference type="CDD" id="cd16376">
    <property type="entry name" value="Avd_like"/>
    <property type="match status" value="1"/>
</dbReference>
<dbReference type="InterPro" id="IPR036583">
    <property type="entry name" value="23S_rRNA_IVS_sf"/>
</dbReference>